<sequence>MVPDPPVVGPPHVPRPPEVEGSRPETERPGAAAPPDVLRPLHVGLVCPYAFDTPGGVQNHVLGLAAWLGSQGHRVQVLAPGRIPPELHRRYGCPEVVSTGRAHPVAYNGSVARVSLAAGRTVRRWLAEEDLDLVHVHEPLTPGASLQVLRSPGPPVVATFHTATPRSRGMQLAGRVMAGRLARVEAAIAVSEAARRVVVEHLGLDATVIGNGFAPGPDADRERLPGVWRPGGLDVPGPRIAFLGRLDEPRKGLDVLIAAWPGVRARWPGATVVVAGSGSRRLPAGWTELGAISDGERARLLDWCDVFVAPHRDRESFGLVLLEALSAGAVVVAADLPAFVDVVGEAADRHAHFFRRGDAADLIRALGVALGRGADRARRHAPIPQTADAVRPGPGDAVRSGADDPLAALRARYDWSTIGAQVLQVYRGVLPTASAATAPTGQAATSPRP</sequence>
<dbReference type="SUPFAM" id="SSF53756">
    <property type="entry name" value="UDP-Glycosyltransferase/glycogen phosphorylase"/>
    <property type="match status" value="1"/>
</dbReference>
<dbReference type="PANTHER" id="PTHR45947">
    <property type="entry name" value="SULFOQUINOVOSYL TRANSFERASE SQD2"/>
    <property type="match status" value="1"/>
</dbReference>
<feature type="region of interest" description="Disordered" evidence="3">
    <location>
        <begin position="1"/>
        <end position="35"/>
    </location>
</feature>
<evidence type="ECO:0000313" key="5">
    <source>
        <dbReference type="EMBL" id="SDE33315.1"/>
    </source>
</evidence>
<dbReference type="STRING" id="675864.SAMN04489747_3136"/>
<dbReference type="GO" id="GO:1901137">
    <property type="term" value="P:carbohydrate derivative biosynthetic process"/>
    <property type="evidence" value="ECO:0007669"/>
    <property type="project" value="UniProtKB-ARBA"/>
</dbReference>
<evidence type="ECO:0000313" key="6">
    <source>
        <dbReference type="Proteomes" id="UP000198546"/>
    </source>
</evidence>
<dbReference type="PANTHER" id="PTHR45947:SF3">
    <property type="entry name" value="SULFOQUINOVOSYL TRANSFERASE SQD2"/>
    <property type="match status" value="1"/>
</dbReference>
<feature type="compositionally biased region" description="Basic and acidic residues" evidence="3">
    <location>
        <begin position="15"/>
        <end position="28"/>
    </location>
</feature>
<name>A0A1G7C4F8_9ACTN</name>
<feature type="region of interest" description="Disordered" evidence="3">
    <location>
        <begin position="377"/>
        <end position="401"/>
    </location>
</feature>
<protein>
    <submittedName>
        <fullName evidence="5">Phosphatidylinositol alpha-mannosyltransferase</fullName>
    </submittedName>
</protein>
<dbReference type="RefSeq" id="WP_231946345.1">
    <property type="nucleotide sequence ID" value="NZ_LT629688.1"/>
</dbReference>
<dbReference type="Gene3D" id="3.40.50.2000">
    <property type="entry name" value="Glycogen Phosphorylase B"/>
    <property type="match status" value="2"/>
</dbReference>
<evidence type="ECO:0000259" key="4">
    <source>
        <dbReference type="Pfam" id="PF13439"/>
    </source>
</evidence>
<dbReference type="GO" id="GO:0016758">
    <property type="term" value="F:hexosyltransferase activity"/>
    <property type="evidence" value="ECO:0007669"/>
    <property type="project" value="TreeGrafter"/>
</dbReference>
<dbReference type="Proteomes" id="UP000198546">
    <property type="component" value="Chromosome i"/>
</dbReference>
<evidence type="ECO:0000256" key="2">
    <source>
        <dbReference type="ARBA" id="ARBA00022679"/>
    </source>
</evidence>
<keyword evidence="2 5" id="KW-0808">Transferase</keyword>
<dbReference type="AlphaFoldDB" id="A0A1G7C4F8"/>
<keyword evidence="6" id="KW-1185">Reference proteome</keyword>
<reference evidence="5 6" key="1">
    <citation type="submission" date="2016-10" db="EMBL/GenBank/DDBJ databases">
        <authorList>
            <person name="de Groot N.N."/>
        </authorList>
    </citation>
    <scope>NUCLEOTIDE SEQUENCE [LARGE SCALE GENOMIC DNA]</scope>
    <source>
        <strain evidence="5 6">MON 2.2</strain>
    </source>
</reference>
<accession>A0A1G7C4F8</accession>
<organism evidence="5 6">
    <name type="scientific">Auraticoccus monumenti</name>
    <dbReference type="NCBI Taxonomy" id="675864"/>
    <lineage>
        <taxon>Bacteria</taxon>
        <taxon>Bacillati</taxon>
        <taxon>Actinomycetota</taxon>
        <taxon>Actinomycetes</taxon>
        <taxon>Propionibacteriales</taxon>
        <taxon>Propionibacteriaceae</taxon>
        <taxon>Auraticoccus</taxon>
    </lineage>
</organism>
<evidence type="ECO:0000256" key="3">
    <source>
        <dbReference type="SAM" id="MobiDB-lite"/>
    </source>
</evidence>
<keyword evidence="1 5" id="KW-0328">Glycosyltransferase</keyword>
<dbReference type="InterPro" id="IPR050194">
    <property type="entry name" value="Glycosyltransferase_grp1"/>
</dbReference>
<dbReference type="EMBL" id="LT629688">
    <property type="protein sequence ID" value="SDE33315.1"/>
    <property type="molecule type" value="Genomic_DNA"/>
</dbReference>
<feature type="compositionally biased region" description="Pro residues" evidence="3">
    <location>
        <begin position="1"/>
        <end position="14"/>
    </location>
</feature>
<evidence type="ECO:0000256" key="1">
    <source>
        <dbReference type="ARBA" id="ARBA00022676"/>
    </source>
</evidence>
<dbReference type="Pfam" id="PF13439">
    <property type="entry name" value="Glyco_transf_4"/>
    <property type="match status" value="1"/>
</dbReference>
<gene>
    <name evidence="5" type="ORF">SAMN04489747_3136</name>
</gene>
<dbReference type="CDD" id="cd03801">
    <property type="entry name" value="GT4_PimA-like"/>
    <property type="match status" value="1"/>
</dbReference>
<dbReference type="InterPro" id="IPR028098">
    <property type="entry name" value="Glyco_trans_4-like_N"/>
</dbReference>
<feature type="domain" description="Glycosyltransferase subfamily 4-like N-terminal" evidence="4">
    <location>
        <begin position="54"/>
        <end position="213"/>
    </location>
</feature>
<proteinExistence type="predicted"/>
<dbReference type="Pfam" id="PF13692">
    <property type="entry name" value="Glyco_trans_1_4"/>
    <property type="match status" value="1"/>
</dbReference>